<sequence>MNLKPMQSLAWAEPDALKSMEKGDDVWRGFMHLPDMSGDLDVELYLRHDGILEVTVILADDENPPSYDPNFGNDIMCQCGHVYRRHFDTYDNMAPVGCKYCIPLYCPEFSKRVIDPAWFSINGGDLA</sequence>
<dbReference type="EMBL" id="LAZR01009565">
    <property type="protein sequence ID" value="KKM71842.1"/>
    <property type="molecule type" value="Genomic_DNA"/>
</dbReference>
<dbReference type="AlphaFoldDB" id="A0A0F9MRI2"/>
<proteinExistence type="predicted"/>
<accession>A0A0F9MRI2</accession>
<name>A0A0F9MRI2_9ZZZZ</name>
<protein>
    <submittedName>
        <fullName evidence="1">Uncharacterized protein</fullName>
    </submittedName>
</protein>
<reference evidence="1" key="1">
    <citation type="journal article" date="2015" name="Nature">
        <title>Complex archaea that bridge the gap between prokaryotes and eukaryotes.</title>
        <authorList>
            <person name="Spang A."/>
            <person name="Saw J.H."/>
            <person name="Jorgensen S.L."/>
            <person name="Zaremba-Niedzwiedzka K."/>
            <person name="Martijn J."/>
            <person name="Lind A.E."/>
            <person name="van Eijk R."/>
            <person name="Schleper C."/>
            <person name="Guy L."/>
            <person name="Ettema T.J."/>
        </authorList>
    </citation>
    <scope>NUCLEOTIDE SEQUENCE</scope>
</reference>
<organism evidence="1">
    <name type="scientific">marine sediment metagenome</name>
    <dbReference type="NCBI Taxonomy" id="412755"/>
    <lineage>
        <taxon>unclassified sequences</taxon>
        <taxon>metagenomes</taxon>
        <taxon>ecological metagenomes</taxon>
    </lineage>
</organism>
<comment type="caution">
    <text evidence="1">The sequence shown here is derived from an EMBL/GenBank/DDBJ whole genome shotgun (WGS) entry which is preliminary data.</text>
</comment>
<evidence type="ECO:0000313" key="1">
    <source>
        <dbReference type="EMBL" id="KKM71842.1"/>
    </source>
</evidence>
<gene>
    <name evidence="1" type="ORF">LCGC14_1426500</name>
</gene>